<evidence type="ECO:0000256" key="2">
    <source>
        <dbReference type="SAM" id="Phobius"/>
    </source>
</evidence>
<evidence type="ECO:0000313" key="5">
    <source>
        <dbReference type="Proteomes" id="UP000281708"/>
    </source>
</evidence>
<evidence type="ECO:0000256" key="1">
    <source>
        <dbReference type="SAM" id="MobiDB-lite"/>
    </source>
</evidence>
<dbReference type="AlphaFoldDB" id="A0A3L8NXK9"/>
<evidence type="ECO:0000313" key="4">
    <source>
        <dbReference type="EMBL" id="RLV47571.1"/>
    </source>
</evidence>
<keyword evidence="5" id="KW-1185">Reference proteome</keyword>
<gene>
    <name evidence="4" type="ORF">D9V37_15475</name>
</gene>
<dbReference type="EMBL" id="RDBE01000010">
    <property type="protein sequence ID" value="RLV47571.1"/>
    <property type="molecule type" value="Genomic_DNA"/>
</dbReference>
<dbReference type="Proteomes" id="UP000281708">
    <property type="component" value="Unassembled WGS sequence"/>
</dbReference>
<feature type="transmembrane region" description="Helical" evidence="2">
    <location>
        <begin position="21"/>
        <end position="39"/>
    </location>
</feature>
<evidence type="ECO:0000259" key="3">
    <source>
        <dbReference type="Pfam" id="PF13399"/>
    </source>
</evidence>
<dbReference type="Pfam" id="PF13399">
    <property type="entry name" value="LytR_C"/>
    <property type="match status" value="1"/>
</dbReference>
<accession>A0A3L8NXK9</accession>
<organism evidence="4 5">
    <name type="scientific">Nocardioides mangrovicus</name>
    <dbReference type="NCBI Taxonomy" id="2478913"/>
    <lineage>
        <taxon>Bacteria</taxon>
        <taxon>Bacillati</taxon>
        <taxon>Actinomycetota</taxon>
        <taxon>Actinomycetes</taxon>
        <taxon>Propionibacteriales</taxon>
        <taxon>Nocardioidaceae</taxon>
        <taxon>Nocardioides</taxon>
    </lineage>
</organism>
<proteinExistence type="predicted"/>
<name>A0A3L8NXK9_9ACTN</name>
<reference evidence="4 5" key="1">
    <citation type="submission" date="2018-10" db="EMBL/GenBank/DDBJ databases">
        <title>Marmoricola sp. 4Q3S-7 whole genome shotgun sequence.</title>
        <authorList>
            <person name="Li F."/>
        </authorList>
    </citation>
    <scope>NUCLEOTIDE SEQUENCE [LARGE SCALE GENOMIC DNA]</scope>
    <source>
        <strain evidence="4 5">4Q3S-7</strain>
    </source>
</reference>
<keyword evidence="2" id="KW-0472">Membrane</keyword>
<feature type="domain" description="LytR/CpsA/Psr regulator C-terminal" evidence="3">
    <location>
        <begin position="122"/>
        <end position="205"/>
    </location>
</feature>
<protein>
    <submittedName>
        <fullName evidence="4">LytR family transcriptional regulator</fullName>
    </submittedName>
</protein>
<keyword evidence="2" id="KW-1133">Transmembrane helix</keyword>
<feature type="region of interest" description="Disordered" evidence="1">
    <location>
        <begin position="54"/>
        <end position="111"/>
    </location>
</feature>
<dbReference type="InterPro" id="IPR027381">
    <property type="entry name" value="LytR/CpsA/Psr_C"/>
</dbReference>
<comment type="caution">
    <text evidence="4">The sequence shown here is derived from an EMBL/GenBank/DDBJ whole genome shotgun (WGS) entry which is preliminary data.</text>
</comment>
<dbReference type="RefSeq" id="WP_121807077.1">
    <property type="nucleotide sequence ID" value="NZ_RDBE01000010.1"/>
</dbReference>
<keyword evidence="2" id="KW-0812">Transmembrane</keyword>
<dbReference type="Gene3D" id="3.30.70.2390">
    <property type="match status" value="1"/>
</dbReference>
<dbReference type="OrthoDB" id="4350621at2"/>
<sequence length="208" mass="21599">MHLFPHRCSRRDERGVVVPSRLMIVAIVVVAIGAAMYVATTPSKKTAAAADTTSAARIASSTPSPSSARSSSSASATPSKRASASSTPSSSPTSASTPKASSSPSASVSAPSRAVRRAATFVEVFNNTKRKGLAGRAATRAKSVGWKVVGSDNWYGTIPTSTVYYPKAMARAAKVLARDLGISRVEPAVSPMRGDRLTVILTSGYRLQ</sequence>